<dbReference type="Pfam" id="PF08327">
    <property type="entry name" value="AHSA1"/>
    <property type="match status" value="1"/>
</dbReference>
<dbReference type="InterPro" id="IPR023393">
    <property type="entry name" value="START-like_dom_sf"/>
</dbReference>
<sequence length="168" mass="18718">MKTMPKAEVSLPGESEVKVTRQFRAPRELVYQAYTRPELVKRWMLGPPGWDMPVCEMDVRVGGEYRWRWRNQADGSEFGFHGSFTEVDAPARLAHTQHYDAGDVGGDMGEAALVALALSEAEGITTVTTVIDFRTREARDGALSTGMTDGMEMGYRRLDELLAERSGT</sequence>
<evidence type="ECO:0000313" key="3">
    <source>
        <dbReference type="EMBL" id="NZA27199.1"/>
    </source>
</evidence>
<dbReference type="InterPro" id="IPR013538">
    <property type="entry name" value="ASHA1/2-like_C"/>
</dbReference>
<comment type="caution">
    <text evidence="3">The sequence shown here is derived from an EMBL/GenBank/DDBJ whole genome shotgun (WGS) entry which is preliminary data.</text>
</comment>
<evidence type="ECO:0000259" key="2">
    <source>
        <dbReference type="Pfam" id="PF08327"/>
    </source>
</evidence>
<dbReference type="RefSeq" id="WP_180678982.1">
    <property type="nucleotide sequence ID" value="NZ_JACCKA010000073.1"/>
</dbReference>
<evidence type="ECO:0000256" key="1">
    <source>
        <dbReference type="ARBA" id="ARBA00006817"/>
    </source>
</evidence>
<name>A0A853JF16_9GAMM</name>
<dbReference type="Proteomes" id="UP000578091">
    <property type="component" value="Unassembled WGS sequence"/>
</dbReference>
<feature type="domain" description="Activator of Hsp90 ATPase homologue 1/2-like C-terminal" evidence="2">
    <location>
        <begin position="24"/>
        <end position="162"/>
    </location>
</feature>
<dbReference type="Gene3D" id="3.30.530.20">
    <property type="match status" value="1"/>
</dbReference>
<proteinExistence type="inferred from homology"/>
<dbReference type="CDD" id="cd07826">
    <property type="entry name" value="SRPBCC_CalC_Aha1-like_9"/>
    <property type="match status" value="1"/>
</dbReference>
<protein>
    <submittedName>
        <fullName evidence="3">SRPBCC family protein</fullName>
    </submittedName>
</protein>
<organism evidence="3 4">
    <name type="scientific">Luteimonas salinisoli</name>
    <dbReference type="NCBI Taxonomy" id="2752307"/>
    <lineage>
        <taxon>Bacteria</taxon>
        <taxon>Pseudomonadati</taxon>
        <taxon>Pseudomonadota</taxon>
        <taxon>Gammaproteobacteria</taxon>
        <taxon>Lysobacterales</taxon>
        <taxon>Lysobacteraceae</taxon>
        <taxon>Luteimonas</taxon>
    </lineage>
</organism>
<dbReference type="SUPFAM" id="SSF55961">
    <property type="entry name" value="Bet v1-like"/>
    <property type="match status" value="1"/>
</dbReference>
<dbReference type="AlphaFoldDB" id="A0A853JF16"/>
<gene>
    <name evidence="3" type="ORF">H0E84_12485</name>
</gene>
<keyword evidence="4" id="KW-1185">Reference proteome</keyword>
<reference evidence="3 4" key="1">
    <citation type="submission" date="2020-07" db="EMBL/GenBank/DDBJ databases">
        <title>Luteimonas sp. SJ-92.</title>
        <authorList>
            <person name="Huang X.-X."/>
            <person name="Xu L."/>
            <person name="Sun J.-Q."/>
        </authorList>
    </citation>
    <scope>NUCLEOTIDE SEQUENCE [LARGE SCALE GENOMIC DNA]</scope>
    <source>
        <strain evidence="3 4">SJ-92</strain>
    </source>
</reference>
<comment type="similarity">
    <text evidence="1">Belongs to the AHA1 family.</text>
</comment>
<accession>A0A853JF16</accession>
<evidence type="ECO:0000313" key="4">
    <source>
        <dbReference type="Proteomes" id="UP000578091"/>
    </source>
</evidence>
<dbReference type="EMBL" id="JACCKA010000073">
    <property type="protein sequence ID" value="NZA27199.1"/>
    <property type="molecule type" value="Genomic_DNA"/>
</dbReference>